<comment type="caution">
    <text evidence="1">The sequence shown here is derived from an EMBL/GenBank/DDBJ whole genome shotgun (WGS) entry which is preliminary data.</text>
</comment>
<evidence type="ECO:0000313" key="1">
    <source>
        <dbReference type="EMBL" id="KAI6087014.1"/>
    </source>
</evidence>
<reference evidence="1 2" key="1">
    <citation type="journal article" date="2022" name="New Phytol.">
        <title>Ecological generalism drives hyperdiversity of secondary metabolite gene clusters in xylarialean endophytes.</title>
        <authorList>
            <person name="Franco M.E.E."/>
            <person name="Wisecaver J.H."/>
            <person name="Arnold A.E."/>
            <person name="Ju Y.M."/>
            <person name="Slot J.C."/>
            <person name="Ahrendt S."/>
            <person name="Moore L.P."/>
            <person name="Eastman K.E."/>
            <person name="Scott K."/>
            <person name="Konkel Z."/>
            <person name="Mondo S.J."/>
            <person name="Kuo A."/>
            <person name="Hayes R.D."/>
            <person name="Haridas S."/>
            <person name="Andreopoulos B."/>
            <person name="Riley R."/>
            <person name="LaButti K."/>
            <person name="Pangilinan J."/>
            <person name="Lipzen A."/>
            <person name="Amirebrahimi M."/>
            <person name="Yan J."/>
            <person name="Adam C."/>
            <person name="Keymanesh K."/>
            <person name="Ng V."/>
            <person name="Louie K."/>
            <person name="Northen T."/>
            <person name="Drula E."/>
            <person name="Henrissat B."/>
            <person name="Hsieh H.M."/>
            <person name="Youens-Clark K."/>
            <person name="Lutzoni F."/>
            <person name="Miadlikowska J."/>
            <person name="Eastwood D.C."/>
            <person name="Hamelin R.C."/>
            <person name="Grigoriev I.V."/>
            <person name="U'Ren J.M."/>
        </authorList>
    </citation>
    <scope>NUCLEOTIDE SEQUENCE [LARGE SCALE GENOMIC DNA]</scope>
    <source>
        <strain evidence="1 2">ER1909</strain>
    </source>
</reference>
<dbReference type="Proteomes" id="UP001497680">
    <property type="component" value="Unassembled WGS sequence"/>
</dbReference>
<sequence length="290" mass="32859">MAASSEYSESKDELSTARLLSSDDGSYDSETPERSKSRSRSTTQWIISLLVSLILTNIISITITYRLVSRSQGSSRSVSEPPSGVAPLIQSLPREAKPTRVNTPFYNREKSIYREHDSPETEAAWLELTQIHAGLLLVSKEDAEDSDIDPETHAYFDNPEKGLVGYPVLIEATHQLHCLNLLRRYSYFNFNYTSETEHVALSGTTSYYQQLHVDHCVEYLRYRLMCTADAGIVPFVWAGKTGKLTADMDREHTCRDYEAIRQFVKEKSIPRPTNGEVKPKPGDHIVDDYI</sequence>
<evidence type="ECO:0000313" key="2">
    <source>
        <dbReference type="Proteomes" id="UP001497680"/>
    </source>
</evidence>
<organism evidence="1 2">
    <name type="scientific">Hypoxylon rubiginosum</name>
    <dbReference type="NCBI Taxonomy" id="110542"/>
    <lineage>
        <taxon>Eukaryota</taxon>
        <taxon>Fungi</taxon>
        <taxon>Dikarya</taxon>
        <taxon>Ascomycota</taxon>
        <taxon>Pezizomycotina</taxon>
        <taxon>Sordariomycetes</taxon>
        <taxon>Xylariomycetidae</taxon>
        <taxon>Xylariales</taxon>
        <taxon>Hypoxylaceae</taxon>
        <taxon>Hypoxylon</taxon>
    </lineage>
</organism>
<dbReference type="EMBL" id="MU394310">
    <property type="protein sequence ID" value="KAI6087014.1"/>
    <property type="molecule type" value="Genomic_DNA"/>
</dbReference>
<gene>
    <name evidence="1" type="ORF">F4821DRAFT_236860</name>
</gene>
<accession>A0ACC0D2Y5</accession>
<protein>
    <submittedName>
        <fullName evidence="1">Uncharacterized protein</fullName>
    </submittedName>
</protein>
<name>A0ACC0D2Y5_9PEZI</name>
<proteinExistence type="predicted"/>
<keyword evidence="2" id="KW-1185">Reference proteome</keyword>